<gene>
    <name evidence="1" type="ORF">E2C01_054215</name>
</gene>
<protein>
    <submittedName>
        <fullName evidence="1">Uncharacterized protein</fullName>
    </submittedName>
</protein>
<evidence type="ECO:0000313" key="1">
    <source>
        <dbReference type="EMBL" id="MPC60178.1"/>
    </source>
</evidence>
<proteinExistence type="predicted"/>
<name>A0A5B7GT51_PORTR</name>
<dbReference type="EMBL" id="VSRR010017261">
    <property type="protein sequence ID" value="MPC60178.1"/>
    <property type="molecule type" value="Genomic_DNA"/>
</dbReference>
<accession>A0A5B7GT51</accession>
<organism evidence="1 2">
    <name type="scientific">Portunus trituberculatus</name>
    <name type="common">Swimming crab</name>
    <name type="synonym">Neptunus trituberculatus</name>
    <dbReference type="NCBI Taxonomy" id="210409"/>
    <lineage>
        <taxon>Eukaryota</taxon>
        <taxon>Metazoa</taxon>
        <taxon>Ecdysozoa</taxon>
        <taxon>Arthropoda</taxon>
        <taxon>Crustacea</taxon>
        <taxon>Multicrustacea</taxon>
        <taxon>Malacostraca</taxon>
        <taxon>Eumalacostraca</taxon>
        <taxon>Eucarida</taxon>
        <taxon>Decapoda</taxon>
        <taxon>Pleocyemata</taxon>
        <taxon>Brachyura</taxon>
        <taxon>Eubrachyura</taxon>
        <taxon>Portunoidea</taxon>
        <taxon>Portunidae</taxon>
        <taxon>Portuninae</taxon>
        <taxon>Portunus</taxon>
    </lineage>
</organism>
<keyword evidence="2" id="KW-1185">Reference proteome</keyword>
<comment type="caution">
    <text evidence="1">The sequence shown here is derived from an EMBL/GenBank/DDBJ whole genome shotgun (WGS) entry which is preliminary data.</text>
</comment>
<sequence>MTSKSSSSSSSSSLTHTSYIPLGTLLWGVVRYGGGGTRGSERALQHSLAHYQNNFLPSGSRQLLHRHTSDTRNASYAAVVVFVVVVS</sequence>
<dbReference type="AlphaFoldDB" id="A0A5B7GT51"/>
<reference evidence="1 2" key="1">
    <citation type="submission" date="2019-05" db="EMBL/GenBank/DDBJ databases">
        <title>Another draft genome of Portunus trituberculatus and its Hox gene families provides insights of decapod evolution.</title>
        <authorList>
            <person name="Jeong J.-H."/>
            <person name="Song I."/>
            <person name="Kim S."/>
            <person name="Choi T."/>
            <person name="Kim D."/>
            <person name="Ryu S."/>
            <person name="Kim W."/>
        </authorList>
    </citation>
    <scope>NUCLEOTIDE SEQUENCE [LARGE SCALE GENOMIC DNA]</scope>
    <source>
        <tissue evidence="1">Muscle</tissue>
    </source>
</reference>
<evidence type="ECO:0000313" key="2">
    <source>
        <dbReference type="Proteomes" id="UP000324222"/>
    </source>
</evidence>
<dbReference type="Proteomes" id="UP000324222">
    <property type="component" value="Unassembled WGS sequence"/>
</dbReference>